<name>A0A6J5RQ60_9CAUD</name>
<proteinExistence type="predicted"/>
<dbReference type="EMBL" id="LR797240">
    <property type="protein sequence ID" value="CAB4196396.1"/>
    <property type="molecule type" value="Genomic_DNA"/>
</dbReference>
<gene>
    <name evidence="1" type="ORF">UFOVP1296_91</name>
</gene>
<accession>A0A6J5RQ60</accession>
<sequence>MTTIDDSKTGQIPTDLSFEASQKRSRQMHISDCSATPIPAEWEISPSVTLEQKCVLLATLVDGVKVKFAHSLAKQFADNGKLSQKQIQWVNRLYRDYAERNKIQRRMATEHDWKKVGTDLHQSNYMLATYQQTTYYECSKCAAQGERYESKNYSGD</sequence>
<reference evidence="1" key="1">
    <citation type="submission" date="2020-05" db="EMBL/GenBank/DDBJ databases">
        <authorList>
            <person name="Chiriac C."/>
            <person name="Salcher M."/>
            <person name="Ghai R."/>
            <person name="Kavagutti S V."/>
        </authorList>
    </citation>
    <scope>NUCLEOTIDE SEQUENCE</scope>
</reference>
<organism evidence="1">
    <name type="scientific">uncultured Caudovirales phage</name>
    <dbReference type="NCBI Taxonomy" id="2100421"/>
    <lineage>
        <taxon>Viruses</taxon>
        <taxon>Duplodnaviria</taxon>
        <taxon>Heunggongvirae</taxon>
        <taxon>Uroviricota</taxon>
        <taxon>Caudoviricetes</taxon>
        <taxon>Peduoviridae</taxon>
        <taxon>Maltschvirus</taxon>
        <taxon>Maltschvirus maltsch</taxon>
    </lineage>
</organism>
<protein>
    <submittedName>
        <fullName evidence="1">Uncharacterized protein</fullName>
    </submittedName>
</protein>
<evidence type="ECO:0000313" key="1">
    <source>
        <dbReference type="EMBL" id="CAB4196396.1"/>
    </source>
</evidence>